<evidence type="ECO:0000313" key="1">
    <source>
        <dbReference type="EMBL" id="WYW15287.1"/>
    </source>
</evidence>
<evidence type="ECO:0000313" key="2">
    <source>
        <dbReference type="Proteomes" id="UP001456344"/>
    </source>
</evidence>
<dbReference type="Proteomes" id="UP001456344">
    <property type="component" value="Chromosome"/>
</dbReference>
<proteinExistence type="predicted"/>
<sequence>MVEDETRQFAARTRERAVRQLNAGLDAMGEWVNLIRQCTEMRADSFRTEDLVTDASYREALGRFAQLSAAVAWFNERGPVIEAGEVL</sequence>
<organism evidence="1 2">
    <name type="scientific">Amycolatopsis coloradensis</name>
    <dbReference type="NCBI Taxonomy" id="76021"/>
    <lineage>
        <taxon>Bacteria</taxon>
        <taxon>Bacillati</taxon>
        <taxon>Actinomycetota</taxon>
        <taxon>Actinomycetes</taxon>
        <taxon>Pseudonocardiales</taxon>
        <taxon>Pseudonocardiaceae</taxon>
        <taxon>Amycolatopsis</taxon>
    </lineage>
</organism>
<dbReference type="EMBL" id="CP150484">
    <property type="protein sequence ID" value="WYW15287.1"/>
    <property type="molecule type" value="Genomic_DNA"/>
</dbReference>
<protein>
    <submittedName>
        <fullName evidence="1">Uncharacterized protein</fullName>
    </submittedName>
</protein>
<keyword evidence="2" id="KW-1185">Reference proteome</keyword>
<reference evidence="1" key="1">
    <citation type="submission" date="2023-10" db="EMBL/GenBank/DDBJ databases">
        <title>Whole genome sequencing of actinobacterial strain Amycolatopsis sp. (BCA-696) identifies the underlying plant growth-promoting genes.</title>
        <authorList>
            <person name="Gandham P."/>
            <person name="Vadla N."/>
            <person name="Saji A."/>
            <person name="Srinivas V."/>
            <person name="Ruperao P."/>
            <person name="Selvanayagam S."/>
            <person name="Saxena R.K."/>
            <person name="Rathore A."/>
            <person name="Gopalakrishnan S."/>
            <person name="Thakur V."/>
        </authorList>
    </citation>
    <scope>NUCLEOTIDE SEQUENCE</scope>
    <source>
        <strain evidence="1">BCA-696</strain>
    </source>
</reference>
<accession>A0ACD5B7G4</accession>
<name>A0ACD5B7G4_9PSEU</name>
<gene>
    <name evidence="1" type="ORF">LCL61_06940</name>
</gene>